<dbReference type="EMBL" id="WAGX01000005">
    <property type="protein sequence ID" value="KAB1437573.1"/>
    <property type="molecule type" value="Genomic_DNA"/>
</dbReference>
<evidence type="ECO:0000313" key="2">
    <source>
        <dbReference type="Proteomes" id="UP000461768"/>
    </source>
</evidence>
<proteinExistence type="predicted"/>
<dbReference type="AlphaFoldDB" id="A0A7V7QJ24"/>
<sequence>MVKVLGGENMPRVGFIEKTIYKQEGIDVKFFKDGKDVRGDLFLANNYKAGNRTKNNMNVKFLKEKLKAQYPGYDFEIYNGDGAKVHGNVTLGKVRDTYDEEE</sequence>
<name>A0A7V7QJ24_9FIRM</name>
<evidence type="ECO:0000313" key="1">
    <source>
        <dbReference type="EMBL" id="KAB1437573.1"/>
    </source>
</evidence>
<keyword evidence="2" id="KW-1185">Reference proteome</keyword>
<organism evidence="1 2">
    <name type="scientific">Candidatus Galacturonatibacter soehngenii</name>
    <dbReference type="NCBI Taxonomy" id="2307010"/>
    <lineage>
        <taxon>Bacteria</taxon>
        <taxon>Bacillati</taxon>
        <taxon>Bacillota</taxon>
        <taxon>Clostridia</taxon>
        <taxon>Lachnospirales</taxon>
        <taxon>Lachnospiraceae</taxon>
        <taxon>Candidatus Galacturonatibacter</taxon>
    </lineage>
</organism>
<dbReference type="Proteomes" id="UP000461768">
    <property type="component" value="Unassembled WGS sequence"/>
</dbReference>
<dbReference type="OrthoDB" id="2085672at2"/>
<gene>
    <name evidence="1" type="ORF">F7O84_08175</name>
</gene>
<comment type="caution">
    <text evidence="1">The sequence shown here is derived from an EMBL/GenBank/DDBJ whole genome shotgun (WGS) entry which is preliminary data.</text>
</comment>
<accession>A0A7V7QJ24</accession>
<reference evidence="1 2" key="2">
    <citation type="submission" date="2020-02" db="EMBL/GenBank/DDBJ databases">
        <title>Candidatus Galacturonibacter soehngenii shows hetero-acetogenic catabolism of galacturonic acid but lacks a canonical carbon monoxide dehydrogenase/acetyl-CoA synthase complex.</title>
        <authorList>
            <person name="Diender M."/>
            <person name="Stouten G.R."/>
            <person name="Petersen J.F."/>
            <person name="Nielsen P.H."/>
            <person name="Dueholm M.S."/>
            <person name="Pronk J.T."/>
            <person name="Van Loosdrecht M.C.M."/>
        </authorList>
    </citation>
    <scope>NUCLEOTIDE SEQUENCE [LARGE SCALE GENOMIC DNA]</scope>
    <source>
        <strain evidence="1">GalUA</strain>
    </source>
</reference>
<protein>
    <submittedName>
        <fullName evidence="1">Uncharacterized protein</fullName>
    </submittedName>
</protein>
<reference evidence="1 2" key="1">
    <citation type="submission" date="2019-09" db="EMBL/GenBank/DDBJ databases">
        <authorList>
            <person name="Valk L.C."/>
        </authorList>
    </citation>
    <scope>NUCLEOTIDE SEQUENCE [LARGE SCALE GENOMIC DNA]</scope>
    <source>
        <strain evidence="1">GalUA</strain>
    </source>
</reference>
<dbReference type="RefSeq" id="WP_151144064.1">
    <property type="nucleotide sequence ID" value="NZ_WAGX01000005.1"/>
</dbReference>